<keyword evidence="2 5" id="KW-0547">Nucleotide-binding</keyword>
<evidence type="ECO:0000313" key="7">
    <source>
        <dbReference type="Proteomes" id="UP000239724"/>
    </source>
</evidence>
<dbReference type="SUPFAM" id="SSF53067">
    <property type="entry name" value="Actin-like ATPase domain"/>
    <property type="match status" value="2"/>
</dbReference>
<organism evidence="6 7">
    <name type="scientific">Rhodopila globiformis</name>
    <name type="common">Rhodopseudomonas globiformis</name>
    <dbReference type="NCBI Taxonomy" id="1071"/>
    <lineage>
        <taxon>Bacteria</taxon>
        <taxon>Pseudomonadati</taxon>
        <taxon>Pseudomonadota</taxon>
        <taxon>Alphaproteobacteria</taxon>
        <taxon>Acetobacterales</taxon>
        <taxon>Acetobacteraceae</taxon>
        <taxon>Rhodopila</taxon>
    </lineage>
</organism>
<dbReference type="InterPro" id="IPR043129">
    <property type="entry name" value="ATPase_NBD"/>
</dbReference>
<keyword evidence="7" id="KW-1185">Reference proteome</keyword>
<dbReference type="OrthoDB" id="9766019at2"/>
<name>A0A2S6NLX4_RHOGL</name>
<keyword evidence="3 5" id="KW-0067">ATP-binding</keyword>
<proteinExistence type="inferred from homology"/>
<dbReference type="PANTHER" id="PTHR19375">
    <property type="entry name" value="HEAT SHOCK PROTEIN 70KDA"/>
    <property type="match status" value="1"/>
</dbReference>
<dbReference type="Gene3D" id="2.60.34.10">
    <property type="entry name" value="Substrate Binding Domain Of DNAk, Chain A, domain 1"/>
    <property type="match status" value="1"/>
</dbReference>
<dbReference type="Pfam" id="PF00012">
    <property type="entry name" value="HSP70"/>
    <property type="match status" value="1"/>
</dbReference>
<evidence type="ECO:0000313" key="6">
    <source>
        <dbReference type="EMBL" id="PPQ36637.1"/>
    </source>
</evidence>
<evidence type="ECO:0000256" key="4">
    <source>
        <dbReference type="ARBA" id="ARBA00023186"/>
    </source>
</evidence>
<dbReference type="SUPFAM" id="SSF100920">
    <property type="entry name" value="Heat shock protein 70kD (HSP70), peptide-binding domain"/>
    <property type="match status" value="1"/>
</dbReference>
<dbReference type="RefSeq" id="WP_104517662.1">
    <property type="nucleotide sequence ID" value="NZ_NHRY01000055.1"/>
</dbReference>
<dbReference type="PROSITE" id="PS00329">
    <property type="entry name" value="HSP70_2"/>
    <property type="match status" value="1"/>
</dbReference>
<dbReference type="InterPro" id="IPR018181">
    <property type="entry name" value="Heat_shock_70_CS"/>
</dbReference>
<evidence type="ECO:0000256" key="1">
    <source>
        <dbReference type="ARBA" id="ARBA00007381"/>
    </source>
</evidence>
<dbReference type="InterPro" id="IPR013126">
    <property type="entry name" value="Hsp_70_fam"/>
</dbReference>
<comment type="caution">
    <text evidence="6">The sequence shown here is derived from an EMBL/GenBank/DDBJ whole genome shotgun (WGS) entry which is preliminary data.</text>
</comment>
<evidence type="ECO:0000256" key="5">
    <source>
        <dbReference type="RuleBase" id="RU003322"/>
    </source>
</evidence>
<dbReference type="FunFam" id="3.30.420.40:FF:000071">
    <property type="entry name" value="Molecular chaperone DnaK"/>
    <property type="match status" value="1"/>
</dbReference>
<accession>A0A2S6NLX4</accession>
<dbReference type="FunFam" id="3.90.640.10:FF:000003">
    <property type="entry name" value="Molecular chaperone DnaK"/>
    <property type="match status" value="1"/>
</dbReference>
<evidence type="ECO:0000256" key="2">
    <source>
        <dbReference type="ARBA" id="ARBA00022741"/>
    </source>
</evidence>
<reference evidence="6 7" key="1">
    <citation type="journal article" date="2018" name="Arch. Microbiol.">
        <title>New insights into the metabolic potential of the phototrophic purple bacterium Rhodopila globiformis DSM 161(T) from its draft genome sequence and evidence for a vanadium-dependent nitrogenase.</title>
        <authorList>
            <person name="Imhoff J.F."/>
            <person name="Rahn T."/>
            <person name="Kunzel S."/>
            <person name="Neulinger S.C."/>
        </authorList>
    </citation>
    <scope>NUCLEOTIDE SEQUENCE [LARGE SCALE GENOMIC DNA]</scope>
    <source>
        <strain evidence="6 7">DSM 161</strain>
    </source>
</reference>
<dbReference type="Gene3D" id="3.90.640.10">
    <property type="entry name" value="Actin, Chain A, domain 4"/>
    <property type="match status" value="1"/>
</dbReference>
<sequence length="576" mass="62715">MTDEIVGIDLGTTNSEIAIYRNGRPDVLADAQGRVILPSVVGLSETGDLLVGEEARNQFLLYPERTVRSIKRKMGSDARVHLGERDYSPQEISAIILSRLKETAQQRLGQPVRKAVITVPAYFSDAQRQATREAGEIAGLEVVRIINEPTAAALVYEAAQQQGKRILVYDLGGGTFDVSVVRIEAGVVEVISSHGNNQLGGDDFDHKLVEHVLEHLKLKHEVDVSGQPRAMARILRSAEAAKKQLSDHPFARIAEEYLTEIGGKAINLDLEISREEYEEMITPFIEETLGAIHIALESAHLVSSQVDEILLVGGATRTPLIRRRLTEVFGKDPRGEVDPDLCVAMGAAIQGAAIAGTEVSAVLVDVTPYTFGTSALGELNGELYPYQYVPIIPKNTPIPVRRSEAFFTVVDGQKSVQILIYQGENPDALENIKIGEFRVDGLSDVPAGNTVIIDLALDRDGILQVSAREKKTGLERRITIDKAVSRFDQDQLDQARERIGSLFEGREQDASAGGAGSAVDALLAKASGKLDQAGEEDRAEIIDLIETIRDARASGDSAALEQGQRQLQDLLFYLET</sequence>
<dbReference type="PRINTS" id="PR00301">
    <property type="entry name" value="HEATSHOCK70"/>
</dbReference>
<dbReference type="Gene3D" id="3.30.420.40">
    <property type="match status" value="2"/>
</dbReference>
<dbReference type="InterPro" id="IPR029047">
    <property type="entry name" value="HSP70_peptide-bd_sf"/>
</dbReference>
<dbReference type="PROSITE" id="PS00297">
    <property type="entry name" value="HSP70_1"/>
    <property type="match status" value="1"/>
</dbReference>
<gene>
    <name evidence="6" type="ORF">CCS01_04550</name>
</gene>
<dbReference type="Proteomes" id="UP000239724">
    <property type="component" value="Unassembled WGS sequence"/>
</dbReference>
<keyword evidence="4" id="KW-0143">Chaperone</keyword>
<dbReference type="AlphaFoldDB" id="A0A2S6NLX4"/>
<dbReference type="GO" id="GO:0140662">
    <property type="term" value="F:ATP-dependent protein folding chaperone"/>
    <property type="evidence" value="ECO:0007669"/>
    <property type="project" value="InterPro"/>
</dbReference>
<dbReference type="EMBL" id="NHRY01000055">
    <property type="protein sequence ID" value="PPQ36637.1"/>
    <property type="molecule type" value="Genomic_DNA"/>
</dbReference>
<protein>
    <submittedName>
        <fullName evidence="6">Heat-shock protein Hsp70</fullName>
    </submittedName>
</protein>
<evidence type="ECO:0000256" key="3">
    <source>
        <dbReference type="ARBA" id="ARBA00022840"/>
    </source>
</evidence>
<dbReference type="GO" id="GO:0005524">
    <property type="term" value="F:ATP binding"/>
    <property type="evidence" value="ECO:0007669"/>
    <property type="project" value="UniProtKB-KW"/>
</dbReference>
<comment type="similarity">
    <text evidence="1 5">Belongs to the heat shock protein 70 family.</text>
</comment>